<sequence length="106" mass="12190">QNCEHKFNKCLAHFSIFSKPLVKCIIREIGVDGIFFDGICLGHFCYLAYDLHESIVETYYYYGCWRVDGTNAIWNESVRLFTTRIGNARIASLHFACSLVSLIGER</sequence>
<accession>A0AAV5TZ48</accession>
<dbReference type="EMBL" id="BTSX01000005">
    <property type="protein sequence ID" value="GMS99471.1"/>
    <property type="molecule type" value="Genomic_DNA"/>
</dbReference>
<gene>
    <name evidence="1" type="ORF">PENTCL1PPCAC_21646</name>
</gene>
<name>A0AAV5TZ48_9BILA</name>
<protein>
    <submittedName>
        <fullName evidence="1">Uncharacterized protein</fullName>
    </submittedName>
</protein>
<dbReference type="AlphaFoldDB" id="A0AAV5TZ48"/>
<reference evidence="1" key="1">
    <citation type="submission" date="2023-10" db="EMBL/GenBank/DDBJ databases">
        <title>Genome assembly of Pristionchus species.</title>
        <authorList>
            <person name="Yoshida K."/>
            <person name="Sommer R.J."/>
        </authorList>
    </citation>
    <scope>NUCLEOTIDE SEQUENCE</scope>
    <source>
        <strain evidence="1">RS0144</strain>
    </source>
</reference>
<comment type="caution">
    <text evidence="1">The sequence shown here is derived from an EMBL/GenBank/DDBJ whole genome shotgun (WGS) entry which is preliminary data.</text>
</comment>
<proteinExistence type="predicted"/>
<feature type="non-terminal residue" evidence="1">
    <location>
        <position position="106"/>
    </location>
</feature>
<keyword evidence="2" id="KW-1185">Reference proteome</keyword>
<organism evidence="1 2">
    <name type="scientific">Pristionchus entomophagus</name>
    <dbReference type="NCBI Taxonomy" id="358040"/>
    <lineage>
        <taxon>Eukaryota</taxon>
        <taxon>Metazoa</taxon>
        <taxon>Ecdysozoa</taxon>
        <taxon>Nematoda</taxon>
        <taxon>Chromadorea</taxon>
        <taxon>Rhabditida</taxon>
        <taxon>Rhabditina</taxon>
        <taxon>Diplogasteromorpha</taxon>
        <taxon>Diplogasteroidea</taxon>
        <taxon>Neodiplogasteridae</taxon>
        <taxon>Pristionchus</taxon>
    </lineage>
</organism>
<feature type="non-terminal residue" evidence="1">
    <location>
        <position position="1"/>
    </location>
</feature>
<evidence type="ECO:0000313" key="1">
    <source>
        <dbReference type="EMBL" id="GMS99471.1"/>
    </source>
</evidence>
<evidence type="ECO:0000313" key="2">
    <source>
        <dbReference type="Proteomes" id="UP001432027"/>
    </source>
</evidence>
<dbReference type="Proteomes" id="UP001432027">
    <property type="component" value="Unassembled WGS sequence"/>
</dbReference>